<dbReference type="KEGG" id="yli:2906515"/>
<gene>
    <name evidence="2" type="ORF">YALI0_A11935g</name>
</gene>
<evidence type="ECO:0000313" key="2">
    <source>
        <dbReference type="EMBL" id="CAG83926.1"/>
    </source>
</evidence>
<dbReference type="AlphaFoldDB" id="Q6CH65"/>
<reference evidence="2 3" key="1">
    <citation type="journal article" date="2004" name="Nature">
        <title>Genome evolution in yeasts.</title>
        <authorList>
            <consortium name="Genolevures"/>
            <person name="Dujon B."/>
            <person name="Sherman D."/>
            <person name="Fischer G."/>
            <person name="Durrens P."/>
            <person name="Casaregola S."/>
            <person name="Lafontaine I."/>
            <person name="de Montigny J."/>
            <person name="Marck C."/>
            <person name="Neuveglise C."/>
            <person name="Talla E."/>
            <person name="Goffard N."/>
            <person name="Frangeul L."/>
            <person name="Aigle M."/>
            <person name="Anthouard V."/>
            <person name="Babour A."/>
            <person name="Barbe V."/>
            <person name="Barnay S."/>
            <person name="Blanchin S."/>
            <person name="Beckerich J.M."/>
            <person name="Beyne E."/>
            <person name="Bleykasten C."/>
            <person name="Boisrame A."/>
            <person name="Boyer J."/>
            <person name="Cattolico L."/>
            <person name="Confanioleri F."/>
            <person name="de Daruvar A."/>
            <person name="Despons L."/>
            <person name="Fabre E."/>
            <person name="Fairhead C."/>
            <person name="Ferry-Dumazet H."/>
            <person name="Groppi A."/>
            <person name="Hantraye F."/>
            <person name="Hennequin C."/>
            <person name="Jauniaux N."/>
            <person name="Joyet P."/>
            <person name="Kachouri R."/>
            <person name="Kerrest A."/>
            <person name="Koszul R."/>
            <person name="Lemaire M."/>
            <person name="Lesur I."/>
            <person name="Ma L."/>
            <person name="Muller H."/>
            <person name="Nicaud J.M."/>
            <person name="Nikolski M."/>
            <person name="Oztas S."/>
            <person name="Ozier-Kalogeropoulos O."/>
            <person name="Pellenz S."/>
            <person name="Potier S."/>
            <person name="Richard G.F."/>
            <person name="Straub M.L."/>
            <person name="Suleau A."/>
            <person name="Swennene D."/>
            <person name="Tekaia F."/>
            <person name="Wesolowski-Louvel M."/>
            <person name="Westhof E."/>
            <person name="Wirth B."/>
            <person name="Zeniou-Meyer M."/>
            <person name="Zivanovic I."/>
            <person name="Bolotin-Fukuhara M."/>
            <person name="Thierry A."/>
            <person name="Bouchier C."/>
            <person name="Caudron B."/>
            <person name="Scarpelli C."/>
            <person name="Gaillardin C."/>
            <person name="Weissenbach J."/>
            <person name="Wincker P."/>
            <person name="Souciet J.L."/>
        </authorList>
    </citation>
    <scope>NUCLEOTIDE SEQUENCE [LARGE SCALE GENOMIC DNA]</scope>
    <source>
        <strain evidence="3">CLIB 122 / E 150</strain>
    </source>
</reference>
<accession>Q6CH65</accession>
<dbReference type="EMBL" id="CR382127">
    <property type="protein sequence ID" value="CAG83926.1"/>
    <property type="molecule type" value="Genomic_DNA"/>
</dbReference>
<protein>
    <submittedName>
        <fullName evidence="2">YALI0A11935p</fullName>
    </submittedName>
</protein>
<evidence type="ECO:0000256" key="1">
    <source>
        <dbReference type="SAM" id="MobiDB-lite"/>
    </source>
</evidence>
<organism evidence="2 3">
    <name type="scientific">Yarrowia lipolytica (strain CLIB 122 / E 150)</name>
    <name type="common">Yeast</name>
    <name type="synonym">Candida lipolytica</name>
    <dbReference type="NCBI Taxonomy" id="284591"/>
    <lineage>
        <taxon>Eukaryota</taxon>
        <taxon>Fungi</taxon>
        <taxon>Dikarya</taxon>
        <taxon>Ascomycota</taxon>
        <taxon>Saccharomycotina</taxon>
        <taxon>Dipodascomycetes</taxon>
        <taxon>Dipodascales</taxon>
        <taxon>Dipodascales incertae sedis</taxon>
        <taxon>Yarrowia</taxon>
    </lineage>
</organism>
<proteinExistence type="predicted"/>
<sequence length="229" mass="26433">MVERHHPPMADPPRSPPRMSSMEEYLDWINKPPEEAEEVDGDCYVDPTTRYARKLRAYARELHASCDPVKLANNTCFDLGESVYVKSDIPFKISKRYPNPNQSVYPGPVLVTAKDGNKTITVSRTAHRGYQTVPFSDIQPCFNGVIPGYPVDPPSKFETTTRLQRGEAACCVSIVKDGDKKTYYVNWQGFHPFWVSWFREEEFNRQDLKDILVRWRRFLFSTGSSNLTW</sequence>
<keyword evidence="3" id="KW-1185">Reference proteome</keyword>
<dbReference type="InParanoid" id="Q6CH65"/>
<dbReference type="OrthoDB" id="10588432at2759"/>
<dbReference type="HOGENOM" id="CLU_1210613_0_0_1"/>
<dbReference type="VEuPathDB" id="FungiDB:YALI0_A11935g"/>
<dbReference type="Proteomes" id="UP000001300">
    <property type="component" value="Chromosome A"/>
</dbReference>
<name>Q6CH65_YARLI</name>
<evidence type="ECO:0000313" key="3">
    <source>
        <dbReference type="Proteomes" id="UP000001300"/>
    </source>
</evidence>
<feature type="region of interest" description="Disordered" evidence="1">
    <location>
        <begin position="1"/>
        <end position="21"/>
    </location>
</feature>